<keyword evidence="4" id="KW-0808">Transferase</keyword>
<dbReference type="HOGENOM" id="CLU_020520_0_2_4"/>
<comment type="pathway">
    <text evidence="1">Cofactor biosynthesis; thiamine diphosphate biosynthesis.</text>
</comment>
<name>A0A0C6PC18_BORBO</name>
<dbReference type="Pfam" id="PF08543">
    <property type="entry name" value="Phos_pyr_kin"/>
    <property type="match status" value="1"/>
</dbReference>
<evidence type="ECO:0000313" key="4">
    <source>
        <dbReference type="EMBL" id="CCJ55929.1"/>
    </source>
</evidence>
<dbReference type="GO" id="GO:0008972">
    <property type="term" value="F:phosphomethylpyrimidine kinase activity"/>
    <property type="evidence" value="ECO:0007669"/>
    <property type="project" value="InterPro"/>
</dbReference>
<dbReference type="UniPathway" id="UPA00060">
    <property type="reaction ID" value="UER00138"/>
</dbReference>
<gene>
    <name evidence="4" type="primary">thiD</name>
    <name evidence="4" type="ORF">BN112_4015</name>
</gene>
<dbReference type="InterPro" id="IPR013749">
    <property type="entry name" value="PM/HMP-P_kinase-1"/>
</dbReference>
<organism evidence="4 5">
    <name type="scientific">Bordetella bronchiseptica 253</name>
    <dbReference type="NCBI Taxonomy" id="568707"/>
    <lineage>
        <taxon>Bacteria</taxon>
        <taxon>Pseudomonadati</taxon>
        <taxon>Pseudomonadota</taxon>
        <taxon>Betaproteobacteria</taxon>
        <taxon>Burkholderiales</taxon>
        <taxon>Alcaligenaceae</taxon>
        <taxon>Bordetella</taxon>
    </lineage>
</organism>
<dbReference type="InterPro" id="IPR029056">
    <property type="entry name" value="Ribokinase-like"/>
</dbReference>
<dbReference type="GO" id="GO:0009229">
    <property type="term" value="P:thiamine diphosphate biosynthetic process"/>
    <property type="evidence" value="ECO:0007669"/>
    <property type="project" value="UniProtKB-UniPathway"/>
</dbReference>
<dbReference type="Proteomes" id="UP000007564">
    <property type="component" value="Chromosome"/>
</dbReference>
<dbReference type="Gene3D" id="3.40.1190.20">
    <property type="match status" value="1"/>
</dbReference>
<dbReference type="InterPro" id="IPR004399">
    <property type="entry name" value="HMP/HMP-P_kinase_dom"/>
</dbReference>
<dbReference type="KEGG" id="bbh:BN112_4015"/>
<dbReference type="SUPFAM" id="SSF53613">
    <property type="entry name" value="Ribokinase-like"/>
    <property type="match status" value="1"/>
</dbReference>
<keyword evidence="4" id="KW-0418">Kinase</keyword>
<evidence type="ECO:0000256" key="1">
    <source>
        <dbReference type="ARBA" id="ARBA00004948"/>
    </source>
</evidence>
<dbReference type="GeneID" id="93205733"/>
<dbReference type="PANTHER" id="PTHR20858:SF17">
    <property type="entry name" value="HYDROXYMETHYLPYRIMIDINE_PHOSPHOMETHYLPYRIMIDINE KINASE THI20-RELATED"/>
    <property type="match status" value="1"/>
</dbReference>
<feature type="domain" description="Pyridoxamine kinase/Phosphomethylpyrimidine kinase" evidence="3">
    <location>
        <begin position="29"/>
        <end position="273"/>
    </location>
</feature>
<evidence type="ECO:0000313" key="5">
    <source>
        <dbReference type="Proteomes" id="UP000007564"/>
    </source>
</evidence>
<proteinExistence type="predicted"/>
<protein>
    <recommendedName>
        <fullName evidence="2">hydroxymethylpyrimidine kinase</fullName>
        <ecNumber evidence="2">2.7.1.49</ecNumber>
    </recommendedName>
</protein>
<reference evidence="4 5" key="1">
    <citation type="journal article" date="2012" name="BMC Genomics">
        <title>Comparative genomics of the classical Bordetella subspecies: the evolution and exchange of virulence-associated diversity amongst closely related pathogens.</title>
        <authorList>
            <person name="Park J."/>
            <person name="Zhang Y."/>
            <person name="Buboltz A.M."/>
            <person name="Zhang X."/>
            <person name="Schuster S.C."/>
            <person name="Ahuja U."/>
            <person name="Liu M."/>
            <person name="Miller J.F."/>
            <person name="Sebaihia M."/>
            <person name="Bentley S.D."/>
            <person name="Parkhill J."/>
            <person name="Harvill E.T."/>
        </authorList>
    </citation>
    <scope>NUCLEOTIDE SEQUENCE [LARGE SCALE GENOMIC DNA]</scope>
    <source>
        <strain evidence="4 5">253</strain>
    </source>
</reference>
<evidence type="ECO:0000259" key="3">
    <source>
        <dbReference type="Pfam" id="PF08543"/>
    </source>
</evidence>
<dbReference type="GO" id="GO:0008902">
    <property type="term" value="F:hydroxymethylpyrimidine kinase activity"/>
    <property type="evidence" value="ECO:0007669"/>
    <property type="project" value="UniProtKB-EC"/>
</dbReference>
<evidence type="ECO:0000256" key="2">
    <source>
        <dbReference type="ARBA" id="ARBA00012135"/>
    </source>
</evidence>
<dbReference type="EC" id="2.7.1.49" evidence="2"/>
<accession>A0A0C6PC18</accession>
<dbReference type="PANTHER" id="PTHR20858">
    <property type="entry name" value="PHOSPHOMETHYLPYRIMIDINE KINASE"/>
    <property type="match status" value="1"/>
</dbReference>
<dbReference type="AlphaFoldDB" id="A0A0C6PC18"/>
<dbReference type="OrthoDB" id="9810880at2"/>
<dbReference type="EMBL" id="HE965806">
    <property type="protein sequence ID" value="CCJ55929.1"/>
    <property type="molecule type" value="Genomic_DNA"/>
</dbReference>
<dbReference type="CDD" id="cd01169">
    <property type="entry name" value="HMPP_kinase"/>
    <property type="match status" value="1"/>
</dbReference>
<sequence length="282" mass="29172">MRPDYPFFAVVPVLDSVTPPLVLIIGPVDPSGADGLPADAVSCARLGCHALAAVTALTVQDTAGIEEVHPVAPELLDDQARCLLEDMSVQAIKVGALLSAEAASVAAQIAADYSHVPLVLHLGQRTPLPQDAADQDDADDLLAATLELVLPQTDLVVVEHVRLAQWQADGSIDTSGAPSPAHALLAGGAQWALVLGSPVRPGHQVNMLVGPEGQTSTWPWQAPPDRNGDTGGVAAIAAAAMLAQGMEMPRAVEQALAHAERTIAASFLPGMGRRLPNRVAQS</sequence>
<dbReference type="RefSeq" id="WP_003814982.1">
    <property type="nucleotide sequence ID" value="NC_019382.1"/>
</dbReference>
<dbReference type="GO" id="GO:0009228">
    <property type="term" value="P:thiamine biosynthetic process"/>
    <property type="evidence" value="ECO:0007669"/>
    <property type="project" value="InterPro"/>
</dbReference>
<dbReference type="GO" id="GO:0005829">
    <property type="term" value="C:cytosol"/>
    <property type="evidence" value="ECO:0007669"/>
    <property type="project" value="TreeGrafter"/>
</dbReference>